<dbReference type="Proteomes" id="UP000772434">
    <property type="component" value="Unassembled WGS sequence"/>
</dbReference>
<evidence type="ECO:0000313" key="2">
    <source>
        <dbReference type="EMBL" id="KAF9073832.1"/>
    </source>
</evidence>
<organism evidence="2 3">
    <name type="scientific">Rhodocollybia butyracea</name>
    <dbReference type="NCBI Taxonomy" id="206335"/>
    <lineage>
        <taxon>Eukaryota</taxon>
        <taxon>Fungi</taxon>
        <taxon>Dikarya</taxon>
        <taxon>Basidiomycota</taxon>
        <taxon>Agaricomycotina</taxon>
        <taxon>Agaricomycetes</taxon>
        <taxon>Agaricomycetidae</taxon>
        <taxon>Agaricales</taxon>
        <taxon>Marasmiineae</taxon>
        <taxon>Omphalotaceae</taxon>
        <taxon>Rhodocollybia</taxon>
    </lineage>
</organism>
<dbReference type="EMBL" id="JADNRY010000016">
    <property type="protein sequence ID" value="KAF9073832.1"/>
    <property type="molecule type" value="Genomic_DNA"/>
</dbReference>
<protein>
    <submittedName>
        <fullName evidence="2">Uncharacterized protein</fullName>
    </submittedName>
</protein>
<gene>
    <name evidence="2" type="ORF">BDP27DRAFT_1416905</name>
</gene>
<proteinExistence type="predicted"/>
<feature type="region of interest" description="Disordered" evidence="1">
    <location>
        <begin position="105"/>
        <end position="149"/>
    </location>
</feature>
<name>A0A9P5UC75_9AGAR</name>
<feature type="compositionally biased region" description="Gly residues" evidence="1">
    <location>
        <begin position="107"/>
        <end position="148"/>
    </location>
</feature>
<comment type="caution">
    <text evidence="2">The sequence shown here is derived from an EMBL/GenBank/DDBJ whole genome shotgun (WGS) entry which is preliminary data.</text>
</comment>
<keyword evidence="3" id="KW-1185">Reference proteome</keyword>
<sequence length="391" mass="41888">MSLNISNFGGELANEKTQTLLVITSGESGRWVRRNPAQVEKARSLGALLYGDLHVNDDHITESVLSLDICSMATCQEAVSFAIHLSDMTSFPVLVKFSEECEERLRGNGGREGGSSSGGGSGGEDGGGGDSDGGGGSGGGGAGAGAEKGGSRKFTLVAEWEEDNSPVSHSLIKTLFASHPEYQGGADLECSVSIYLNDSARFKFNAGYIVVSSDRQKCFELDIEVSEKKPEKLTSGLSGTVTATSPPTPVISATSAKQLRNFQKVDLSLTPSSQSTKHTVLENYDVSISPVMNFTKPPLLNLQVSLYLHLVPRSAAQGSEAVVLVHQIQVENIYIIETANDRRVVDFNNHWTKSYQEKQVLKIIKEGETVKVVKGKSKEIIVPMGPPKLCH</sequence>
<reference evidence="2" key="1">
    <citation type="submission" date="2020-11" db="EMBL/GenBank/DDBJ databases">
        <authorList>
            <consortium name="DOE Joint Genome Institute"/>
            <person name="Ahrendt S."/>
            <person name="Riley R."/>
            <person name="Andreopoulos W."/>
            <person name="Labutti K."/>
            <person name="Pangilinan J."/>
            <person name="Ruiz-Duenas F.J."/>
            <person name="Barrasa J.M."/>
            <person name="Sanchez-Garcia M."/>
            <person name="Camarero S."/>
            <person name="Miyauchi S."/>
            <person name="Serrano A."/>
            <person name="Linde D."/>
            <person name="Babiker R."/>
            <person name="Drula E."/>
            <person name="Ayuso-Fernandez I."/>
            <person name="Pacheco R."/>
            <person name="Padilla G."/>
            <person name="Ferreira P."/>
            <person name="Barriuso J."/>
            <person name="Kellner H."/>
            <person name="Castanera R."/>
            <person name="Alfaro M."/>
            <person name="Ramirez L."/>
            <person name="Pisabarro A.G."/>
            <person name="Kuo A."/>
            <person name="Tritt A."/>
            <person name="Lipzen A."/>
            <person name="He G."/>
            <person name="Yan M."/>
            <person name="Ng V."/>
            <person name="Cullen D."/>
            <person name="Martin F."/>
            <person name="Rosso M.-N."/>
            <person name="Henrissat B."/>
            <person name="Hibbett D."/>
            <person name="Martinez A.T."/>
            <person name="Grigoriev I.V."/>
        </authorList>
    </citation>
    <scope>NUCLEOTIDE SEQUENCE</scope>
    <source>
        <strain evidence="2">AH 40177</strain>
    </source>
</reference>
<evidence type="ECO:0000313" key="3">
    <source>
        <dbReference type="Proteomes" id="UP000772434"/>
    </source>
</evidence>
<dbReference type="AlphaFoldDB" id="A0A9P5UC75"/>
<accession>A0A9P5UC75</accession>
<evidence type="ECO:0000256" key="1">
    <source>
        <dbReference type="SAM" id="MobiDB-lite"/>
    </source>
</evidence>